<feature type="region of interest" description="Disordered" evidence="1">
    <location>
        <begin position="65"/>
        <end position="91"/>
    </location>
</feature>
<proteinExistence type="predicted"/>
<name>A0A2V5GQB0_ASPV1</name>
<evidence type="ECO:0008006" key="4">
    <source>
        <dbReference type="Google" id="ProtNLM"/>
    </source>
</evidence>
<evidence type="ECO:0000313" key="2">
    <source>
        <dbReference type="EMBL" id="PYI13269.1"/>
    </source>
</evidence>
<protein>
    <recommendedName>
        <fullName evidence="4">mRNA stability protein</fullName>
    </recommendedName>
</protein>
<dbReference type="EMBL" id="KZ825252">
    <property type="protein sequence ID" value="PYI13269.1"/>
    <property type="molecule type" value="Genomic_DNA"/>
</dbReference>
<accession>A0A2V5GQB0</accession>
<reference evidence="2 3" key="1">
    <citation type="submission" date="2018-02" db="EMBL/GenBank/DDBJ databases">
        <title>The genomes of Aspergillus section Nigri reveals drivers in fungal speciation.</title>
        <authorList>
            <consortium name="DOE Joint Genome Institute"/>
            <person name="Vesth T.C."/>
            <person name="Nybo J."/>
            <person name="Theobald S."/>
            <person name="Brandl J."/>
            <person name="Frisvad J.C."/>
            <person name="Nielsen K.F."/>
            <person name="Lyhne E.K."/>
            <person name="Kogle M.E."/>
            <person name="Kuo A."/>
            <person name="Riley R."/>
            <person name="Clum A."/>
            <person name="Nolan M."/>
            <person name="Lipzen A."/>
            <person name="Salamov A."/>
            <person name="Henrissat B."/>
            <person name="Wiebenga A."/>
            <person name="De vries R.P."/>
            <person name="Grigoriev I.V."/>
            <person name="Mortensen U.H."/>
            <person name="Andersen M.R."/>
            <person name="Baker S.E."/>
        </authorList>
    </citation>
    <scope>NUCLEOTIDE SEQUENCE [LARGE SCALE GENOMIC DNA]</scope>
    <source>
        <strain evidence="2 3">CBS 115571</strain>
    </source>
</reference>
<evidence type="ECO:0000256" key="1">
    <source>
        <dbReference type="SAM" id="MobiDB-lite"/>
    </source>
</evidence>
<dbReference type="OMA" id="MTESPLH"/>
<dbReference type="AlphaFoldDB" id="A0A2V5GQB0"/>
<dbReference type="STRING" id="1450538.A0A2V5GQB0"/>
<feature type="compositionally biased region" description="Polar residues" evidence="1">
    <location>
        <begin position="65"/>
        <end position="76"/>
    </location>
</feature>
<evidence type="ECO:0000313" key="3">
    <source>
        <dbReference type="Proteomes" id="UP000249829"/>
    </source>
</evidence>
<organism evidence="2 3">
    <name type="scientific">Aspergillus violaceofuscus (strain CBS 115571)</name>
    <dbReference type="NCBI Taxonomy" id="1450538"/>
    <lineage>
        <taxon>Eukaryota</taxon>
        <taxon>Fungi</taxon>
        <taxon>Dikarya</taxon>
        <taxon>Ascomycota</taxon>
        <taxon>Pezizomycotina</taxon>
        <taxon>Eurotiomycetes</taxon>
        <taxon>Eurotiomycetidae</taxon>
        <taxon>Eurotiales</taxon>
        <taxon>Aspergillaceae</taxon>
        <taxon>Aspergillus</taxon>
    </lineage>
</organism>
<sequence length="145" mass="16516">MDKKISPYTHEELLSEREQRILTKYKSQTLGDLHRYKSRERTYFDSGDLALSEANRVTDEGILQTGTAHPSRQTISRPHAPVPEGSNVDNRANEEVLRRPIIPLWFGRSLLMSSLNISMNLAKLMNSSVSSGAWRQNNSMLTKIM</sequence>
<dbReference type="Proteomes" id="UP000249829">
    <property type="component" value="Unassembled WGS sequence"/>
</dbReference>
<keyword evidence="3" id="KW-1185">Reference proteome</keyword>
<gene>
    <name evidence="2" type="ORF">BO99DRAFT_417762</name>
</gene>